<evidence type="ECO:0000313" key="1">
    <source>
        <dbReference type="EMBL" id="WRT68744.1"/>
    </source>
</evidence>
<gene>
    <name evidence="1" type="ORF">IL334_005724</name>
</gene>
<evidence type="ECO:0000313" key="2">
    <source>
        <dbReference type="Proteomes" id="UP001329825"/>
    </source>
</evidence>
<accession>A0ABZ1D5G8</accession>
<dbReference type="PANTHER" id="PTHR40788">
    <property type="entry name" value="CLR5 DOMAIN-CONTAINING PROTEIN-RELATED"/>
    <property type="match status" value="1"/>
</dbReference>
<keyword evidence="2" id="KW-1185">Reference proteome</keyword>
<organism evidence="1 2">
    <name type="scientific">Kwoniella shivajii</name>
    <dbReference type="NCBI Taxonomy" id="564305"/>
    <lineage>
        <taxon>Eukaryota</taxon>
        <taxon>Fungi</taxon>
        <taxon>Dikarya</taxon>
        <taxon>Basidiomycota</taxon>
        <taxon>Agaricomycotina</taxon>
        <taxon>Tremellomycetes</taxon>
        <taxon>Tremellales</taxon>
        <taxon>Cryptococcaceae</taxon>
        <taxon>Kwoniella</taxon>
    </lineage>
</organism>
<dbReference type="PANTHER" id="PTHR40788:SF1">
    <property type="entry name" value="IPA PROTEIN"/>
    <property type="match status" value="1"/>
</dbReference>
<dbReference type="EMBL" id="CP141887">
    <property type="protein sequence ID" value="WRT68744.1"/>
    <property type="molecule type" value="Genomic_DNA"/>
</dbReference>
<dbReference type="RefSeq" id="XP_062793483.1">
    <property type="nucleotide sequence ID" value="XM_062937432.1"/>
</dbReference>
<protein>
    <submittedName>
        <fullName evidence="1">Uncharacterized protein</fullName>
    </submittedName>
</protein>
<dbReference type="Proteomes" id="UP001329825">
    <property type="component" value="Chromosome 7"/>
</dbReference>
<dbReference type="GeneID" id="87957854"/>
<proteinExistence type="predicted"/>
<reference evidence="1 2" key="1">
    <citation type="submission" date="2024-01" db="EMBL/GenBank/DDBJ databases">
        <title>Comparative genomics of Cryptococcus and Kwoniella reveals pathogenesis evolution and contrasting modes of karyotype evolution via chromosome fusion or intercentromeric recombination.</title>
        <authorList>
            <person name="Coelho M.A."/>
            <person name="David-Palma M."/>
            <person name="Shea T."/>
            <person name="Bowers K."/>
            <person name="McGinley-Smith S."/>
            <person name="Mohammad A.W."/>
            <person name="Gnirke A."/>
            <person name="Yurkov A.M."/>
            <person name="Nowrousian M."/>
            <person name="Sun S."/>
            <person name="Cuomo C.A."/>
            <person name="Heitman J."/>
        </authorList>
    </citation>
    <scope>NUCLEOTIDE SEQUENCE [LARGE SCALE GENOMIC DNA]</scope>
    <source>
        <strain evidence="1">CBS 11374</strain>
    </source>
</reference>
<name>A0ABZ1D5G8_9TREE</name>
<sequence length="593" mass="68015">MMRQKDTRNIDYTKYFPPIKEWLYILDTFPLWLKERDQHGKRKLDVLKAKFGHGHEGCECGQNHEMPKLAIPPRSLFRKVDADLPFSTSEGSNFGFSWLAWQTAAKYAGAKQPAFSLSALLKPCKNALDYHVSMLRSWQEDHSLFNLDLVELMQTRGRQALTQVTKDTSIHIEYGVLHEFLHFLDFTQRTSLRLEYCENRGKAYCQEVSREKKADSDIQFHDYLLGIPKVDYTFDYSPKTLYRESYIDYIVMGFFHKFKNIHTNRYSFEHYLLAYEQAVKDESQLAHGLSRVLQQYIGEESMTQEVDQALHALLFGTGCQANGFSPPPSSCMINRMVCIRDFLDQARTVFGQPFGDIEEIFKQGKITEDGCAALWKHWNTASIKLFDKPINVLLDVEDLLAPPEPHWQPSPVPVEVGAAQDLDILVNGFSQVFIAESGHNYYKTNLADSASIIKIKTRKATWATPACDTAQEAVASGSKTPLINTPKGRFLINKKQMELVEKLFSQSSEEDGQGKVRWNDIYKLMRRIGFAIDHVGGSIIRFTPPNEAGIPFNEHRPHPEVSIPAIRYRAFGKRLADRYGWSIDWFERVAQGI</sequence>